<dbReference type="EMBL" id="CP034248">
    <property type="protein sequence ID" value="AZK46928.1"/>
    <property type="molecule type" value="Genomic_DNA"/>
</dbReference>
<reference evidence="1 2" key="1">
    <citation type="submission" date="2018-11" db="EMBL/GenBank/DDBJ databases">
        <title>Genome sequencing of Paenibacillus lentus DSM25539(T).</title>
        <authorList>
            <person name="Kook J.-K."/>
            <person name="Park S.-N."/>
            <person name="Lim Y.K."/>
        </authorList>
    </citation>
    <scope>NUCLEOTIDE SEQUENCE [LARGE SCALE GENOMIC DNA]</scope>
    <source>
        <strain evidence="1 2">DSM 25539</strain>
    </source>
</reference>
<evidence type="ECO:0000313" key="2">
    <source>
        <dbReference type="Proteomes" id="UP000273145"/>
    </source>
</evidence>
<dbReference type="AlphaFoldDB" id="A0A3Q8SBK6"/>
<protein>
    <submittedName>
        <fullName evidence="1">DUF3006 domain-containing protein</fullName>
    </submittedName>
</protein>
<dbReference type="Proteomes" id="UP000273145">
    <property type="component" value="Chromosome"/>
</dbReference>
<evidence type="ECO:0000313" key="1">
    <source>
        <dbReference type="EMBL" id="AZK46928.1"/>
    </source>
</evidence>
<accession>A0A3Q8SBK6</accession>
<keyword evidence="2" id="KW-1185">Reference proteome</keyword>
<sequence>MKVGIIEGFEGEYCIIEVDGVTRDVPRRLVSVSAKTGDVVEWNGSQWNTNIQQTKERSDYIKSLMNDVWDD</sequence>
<dbReference type="Pfam" id="PF11213">
    <property type="entry name" value="DUF3006"/>
    <property type="match status" value="1"/>
</dbReference>
<dbReference type="InterPro" id="IPR021377">
    <property type="entry name" value="DUF3006"/>
</dbReference>
<organism evidence="1 2">
    <name type="scientific">Paenibacillus lentus</name>
    <dbReference type="NCBI Taxonomy" id="1338368"/>
    <lineage>
        <taxon>Bacteria</taxon>
        <taxon>Bacillati</taxon>
        <taxon>Bacillota</taxon>
        <taxon>Bacilli</taxon>
        <taxon>Bacillales</taxon>
        <taxon>Paenibacillaceae</taxon>
        <taxon>Paenibacillus</taxon>
    </lineage>
</organism>
<dbReference type="RefSeq" id="WP_125082972.1">
    <property type="nucleotide sequence ID" value="NZ_CP034248.1"/>
</dbReference>
<proteinExistence type="predicted"/>
<dbReference type="OrthoDB" id="164847at2"/>
<name>A0A3Q8SBK6_9BACL</name>
<gene>
    <name evidence="1" type="ORF">EIM92_12825</name>
</gene>
<dbReference type="KEGG" id="plen:EIM92_12825"/>